<protein>
    <recommendedName>
        <fullName evidence="6">FMN dependent NADH:quinone oxidoreductase</fullName>
        <ecNumber evidence="6">1.6.5.-</ecNumber>
    </recommendedName>
    <alternativeName>
        <fullName evidence="6">Azo-dye reductase</fullName>
    </alternativeName>
    <alternativeName>
        <fullName evidence="6">FMN-dependent NADH-azo compound oxidoreductase</fullName>
    </alternativeName>
    <alternativeName>
        <fullName evidence="6">FMN-dependent NADH-azoreductase</fullName>
        <ecNumber evidence="6">1.7.1.17</ecNumber>
    </alternativeName>
</protein>
<dbReference type="Gene3D" id="3.40.50.360">
    <property type="match status" value="1"/>
</dbReference>
<dbReference type="InterPro" id="IPR023048">
    <property type="entry name" value="NADH:quinone_OxRdtase_FMN_depd"/>
</dbReference>
<keyword evidence="4 6" id="KW-0520">NAD</keyword>
<dbReference type="Proteomes" id="UP000595703">
    <property type="component" value="Chromosome"/>
</dbReference>
<dbReference type="PANTHER" id="PTHR43741:SF4">
    <property type="entry name" value="FMN-DEPENDENT NADH:QUINONE OXIDOREDUCTASE"/>
    <property type="match status" value="1"/>
</dbReference>
<keyword evidence="1 6" id="KW-0285">Flavoprotein</keyword>
<dbReference type="InterPro" id="IPR029039">
    <property type="entry name" value="Flavoprotein-like_sf"/>
</dbReference>
<evidence type="ECO:0000256" key="5">
    <source>
        <dbReference type="ARBA" id="ARBA00048542"/>
    </source>
</evidence>
<comment type="catalytic activity">
    <reaction evidence="6">
        <text>2 a quinone + NADH + H(+) = 2 a 1,4-benzosemiquinone + NAD(+)</text>
        <dbReference type="Rhea" id="RHEA:65952"/>
        <dbReference type="ChEBI" id="CHEBI:15378"/>
        <dbReference type="ChEBI" id="CHEBI:57540"/>
        <dbReference type="ChEBI" id="CHEBI:57945"/>
        <dbReference type="ChEBI" id="CHEBI:132124"/>
        <dbReference type="ChEBI" id="CHEBI:134225"/>
    </reaction>
</comment>
<dbReference type="KEGG" id="arev:RVR_5228"/>
<accession>A0A7U3VPR0</accession>
<feature type="region of interest" description="Disordered" evidence="7">
    <location>
        <begin position="231"/>
        <end position="252"/>
    </location>
</feature>
<comment type="subunit">
    <text evidence="6">Homodimer.</text>
</comment>
<dbReference type="RefSeq" id="WP_202234941.1">
    <property type="nucleotide sequence ID" value="NZ_AP018365.1"/>
</dbReference>
<dbReference type="GO" id="GO:0016652">
    <property type="term" value="F:oxidoreductase activity, acting on NAD(P)H as acceptor"/>
    <property type="evidence" value="ECO:0007669"/>
    <property type="project" value="UniProtKB-UniRule"/>
</dbReference>
<reference evidence="9 10" key="3">
    <citation type="journal article" date="2011" name="Nat. Chem. Biol.">
        <title>Reveromycin A biosynthesis uses RevG and RevJ for stereospecific spiroacetal formation.</title>
        <authorList>
            <person name="Takahashi S."/>
            <person name="Toyoda A."/>
            <person name="Sekiyama Y."/>
            <person name="Takagi H."/>
            <person name="Nogawa T."/>
            <person name="Uramoto M."/>
            <person name="Suzuki R."/>
            <person name="Koshino H."/>
            <person name="Kumano T."/>
            <person name="Panthee S."/>
            <person name="Dairi T."/>
            <person name="Ishikawa J."/>
            <person name="Ikeda H."/>
            <person name="Sakaki Y."/>
            <person name="Osada H."/>
        </authorList>
    </citation>
    <scope>NUCLEOTIDE SEQUENCE [LARGE SCALE GENOMIC DNA]</scope>
    <source>
        <strain evidence="9 10">SN-593</strain>
    </source>
</reference>
<comment type="function">
    <text evidence="6">Quinone reductase that provides resistance to thiol-specific stress caused by electrophilic quinones.</text>
</comment>
<feature type="domain" description="Flavodoxin-like fold" evidence="8">
    <location>
        <begin position="4"/>
        <end position="212"/>
    </location>
</feature>
<keyword evidence="10" id="KW-1185">Reference proteome</keyword>
<feature type="binding site" evidence="6">
    <location>
        <position position="10"/>
    </location>
    <ligand>
        <name>FMN</name>
        <dbReference type="ChEBI" id="CHEBI:58210"/>
    </ligand>
</feature>
<evidence type="ECO:0000256" key="7">
    <source>
        <dbReference type="SAM" id="MobiDB-lite"/>
    </source>
</evidence>
<dbReference type="GO" id="GO:0016655">
    <property type="term" value="F:oxidoreductase activity, acting on NAD(P)H, quinone or similar compound as acceptor"/>
    <property type="evidence" value="ECO:0007669"/>
    <property type="project" value="InterPro"/>
</dbReference>
<dbReference type="InterPro" id="IPR050104">
    <property type="entry name" value="FMN-dep_NADH:Q_OxRdtase_AzoR1"/>
</dbReference>
<dbReference type="EC" id="1.6.5.-" evidence="6"/>
<dbReference type="SUPFAM" id="SSF52218">
    <property type="entry name" value="Flavoproteins"/>
    <property type="match status" value="1"/>
</dbReference>
<evidence type="ECO:0000259" key="8">
    <source>
        <dbReference type="Pfam" id="PF02525"/>
    </source>
</evidence>
<comment type="cofactor">
    <cofactor evidence="6">
        <name>FMN</name>
        <dbReference type="ChEBI" id="CHEBI:58210"/>
    </cofactor>
    <text evidence="6">Binds 1 FMN per subunit.</text>
</comment>
<reference evidence="9 10" key="2">
    <citation type="journal article" date="2011" name="J. Antibiot.">
        <title>Furaquinocins I and J: novel polyketide isoprenoid hybrid compounds from Streptomyces reveromyceticus SN-593.</title>
        <authorList>
            <person name="Panthee S."/>
            <person name="Takahashi S."/>
            <person name="Takagi H."/>
            <person name="Nogawa T."/>
            <person name="Oowada E."/>
            <person name="Uramoto M."/>
            <person name="Osada H."/>
        </authorList>
    </citation>
    <scope>NUCLEOTIDE SEQUENCE [LARGE SCALE GENOMIC DNA]</scope>
    <source>
        <strain evidence="9 10">SN-593</strain>
    </source>
</reference>
<evidence type="ECO:0000313" key="9">
    <source>
        <dbReference type="EMBL" id="BBA98869.1"/>
    </source>
</evidence>
<dbReference type="HAMAP" id="MF_01216">
    <property type="entry name" value="Azoreductase_type1"/>
    <property type="match status" value="1"/>
</dbReference>
<keyword evidence="2 6" id="KW-0288">FMN</keyword>
<gene>
    <name evidence="6" type="primary">azoR</name>
    <name evidence="9" type="ORF">RVR_5228</name>
</gene>
<dbReference type="GO" id="GO:0010181">
    <property type="term" value="F:FMN binding"/>
    <property type="evidence" value="ECO:0007669"/>
    <property type="project" value="UniProtKB-UniRule"/>
</dbReference>
<evidence type="ECO:0000256" key="6">
    <source>
        <dbReference type="HAMAP-Rule" id="MF_01216"/>
    </source>
</evidence>
<dbReference type="EC" id="1.7.1.17" evidence="6"/>
<sequence>MASLLHLDSSADGSGDAVSRRLTALFARTWQARHRDAGRRCSYRYRDLAADPVPPLDTAYCALGRRAEQHGFPPPAGVPALLGGPAEARAWALTRPLVDELLAADTVLIGAPMYNYAVSALLKAWIDRVSFPGTFVRPDGTASPLAATRVVVVATRGGGYGAGTPLAGHDFQTPYLRAYFGKQGVAAEHVHVVSAEWTLAELVPDLADRREQAAASLAVARDQVAAHAHAEADRCAADRRPDARPDRPAGVA</sequence>
<comment type="similarity">
    <text evidence="6">Belongs to the azoreductase type 1 family.</text>
</comment>
<dbReference type="PANTHER" id="PTHR43741">
    <property type="entry name" value="FMN-DEPENDENT NADH-AZOREDUCTASE 1"/>
    <property type="match status" value="1"/>
</dbReference>
<keyword evidence="3 6" id="KW-0560">Oxidoreductase</keyword>
<evidence type="ECO:0000313" key="10">
    <source>
        <dbReference type="Proteomes" id="UP000595703"/>
    </source>
</evidence>
<dbReference type="Pfam" id="PF02525">
    <property type="entry name" value="Flavodoxin_2"/>
    <property type="match status" value="1"/>
</dbReference>
<name>A0A7U3VPR0_9ACTN</name>
<dbReference type="InterPro" id="IPR003680">
    <property type="entry name" value="Flavodoxin_fold"/>
</dbReference>
<reference evidence="9 10" key="1">
    <citation type="journal article" date="2010" name="J. Bacteriol.">
        <title>Biochemical characterization of a novel indole prenyltransferase from Streptomyces sp. SN-593.</title>
        <authorList>
            <person name="Takahashi S."/>
            <person name="Takagi H."/>
            <person name="Toyoda A."/>
            <person name="Uramoto M."/>
            <person name="Nogawa T."/>
            <person name="Ueki M."/>
            <person name="Sakaki Y."/>
            <person name="Osada H."/>
        </authorList>
    </citation>
    <scope>NUCLEOTIDE SEQUENCE [LARGE SCALE GENOMIC DNA]</scope>
    <source>
        <strain evidence="9 10">SN-593</strain>
    </source>
</reference>
<feature type="binding site" evidence="6">
    <location>
        <begin position="155"/>
        <end position="158"/>
    </location>
    <ligand>
        <name>FMN</name>
        <dbReference type="ChEBI" id="CHEBI:58210"/>
    </ligand>
</feature>
<comment type="function">
    <text evidence="6">Also exhibits azoreductase activity. Catalyzes the reductive cleavage of the azo bond in aromatic azo compounds to the corresponding amines.</text>
</comment>
<dbReference type="EMBL" id="AP018365">
    <property type="protein sequence ID" value="BBA98869.1"/>
    <property type="molecule type" value="Genomic_DNA"/>
</dbReference>
<organism evidence="9 10">
    <name type="scientific">Actinacidiphila reveromycinica</name>
    <dbReference type="NCBI Taxonomy" id="659352"/>
    <lineage>
        <taxon>Bacteria</taxon>
        <taxon>Bacillati</taxon>
        <taxon>Actinomycetota</taxon>
        <taxon>Actinomycetes</taxon>
        <taxon>Kitasatosporales</taxon>
        <taxon>Streptomycetaceae</taxon>
        <taxon>Actinacidiphila</taxon>
    </lineage>
</organism>
<dbReference type="GO" id="GO:0009055">
    <property type="term" value="F:electron transfer activity"/>
    <property type="evidence" value="ECO:0007669"/>
    <property type="project" value="UniProtKB-UniRule"/>
</dbReference>
<evidence type="ECO:0000256" key="4">
    <source>
        <dbReference type="ARBA" id="ARBA00023027"/>
    </source>
</evidence>
<dbReference type="AlphaFoldDB" id="A0A7U3VPR0"/>
<evidence type="ECO:0000256" key="2">
    <source>
        <dbReference type="ARBA" id="ARBA00022643"/>
    </source>
</evidence>
<proteinExistence type="inferred from homology"/>
<reference evidence="9 10" key="4">
    <citation type="journal article" date="2020" name="Sci. Rep.">
        <title>beta-carboline chemical signals induce reveromycin production through a LuxR family regulator in Streptomyces sp. SN-593.</title>
        <authorList>
            <person name="Panthee S."/>
            <person name="Kito N."/>
            <person name="Hayashi T."/>
            <person name="Shimizu T."/>
            <person name="Ishikawa J."/>
            <person name="Hamamoto H."/>
            <person name="Osada H."/>
            <person name="Takahashi S."/>
        </authorList>
    </citation>
    <scope>NUCLEOTIDE SEQUENCE [LARGE SCALE GENOMIC DNA]</scope>
    <source>
        <strain evidence="9 10">SN-593</strain>
    </source>
</reference>
<comment type="caution">
    <text evidence="6">Lacks conserved residue(s) required for the propagation of feature annotation.</text>
</comment>
<evidence type="ECO:0000256" key="3">
    <source>
        <dbReference type="ARBA" id="ARBA00023002"/>
    </source>
</evidence>
<evidence type="ECO:0000256" key="1">
    <source>
        <dbReference type="ARBA" id="ARBA00022630"/>
    </source>
</evidence>
<comment type="catalytic activity">
    <reaction evidence="5">
        <text>N,N-dimethyl-1,4-phenylenediamine + anthranilate + 2 NAD(+) = 2-(4-dimethylaminophenyl)diazenylbenzoate + 2 NADH + 2 H(+)</text>
        <dbReference type="Rhea" id="RHEA:55872"/>
        <dbReference type="ChEBI" id="CHEBI:15378"/>
        <dbReference type="ChEBI" id="CHEBI:15783"/>
        <dbReference type="ChEBI" id="CHEBI:16567"/>
        <dbReference type="ChEBI" id="CHEBI:57540"/>
        <dbReference type="ChEBI" id="CHEBI:57945"/>
        <dbReference type="ChEBI" id="CHEBI:71579"/>
        <dbReference type="EC" id="1.7.1.17"/>
    </reaction>
    <physiologicalReaction direction="right-to-left" evidence="5">
        <dbReference type="Rhea" id="RHEA:55874"/>
    </physiologicalReaction>
</comment>